<reference evidence="2 3" key="1">
    <citation type="submission" date="2016-10" db="EMBL/GenBank/DDBJ databases">
        <title>The genome of Paramicrosporidium saccamoebae is the missing link in understanding Cryptomycota and Microsporidia evolution.</title>
        <authorList>
            <person name="Quandt C.A."/>
            <person name="Beaudet D."/>
            <person name="Corsaro D."/>
            <person name="Michel R."/>
            <person name="Corradi N."/>
            <person name="James T."/>
        </authorList>
    </citation>
    <scope>NUCLEOTIDE SEQUENCE [LARGE SCALE GENOMIC DNA]</scope>
    <source>
        <strain evidence="2 3">KSL3</strain>
    </source>
</reference>
<sequence>MDNPILSILNMYSSGHGTIQFRLRQFLDAKPVYFDMSEIENYSEKTFSNLLCILLEYCGIKDLDADHVASHVGKALGIVAFIKSAVSLSRKGLDSGIPMSLLSKAGISQESLKQDAIWSEEGPRNCIHNMADTAYIHLSHAEKYMEKASPKHPLLRRIFLPAKLSAQYLDALQMQDFDLSSASLYKLDKWLPVTLTWQLYKHPHSFRGLSKTSKRNSVKLGRPVKKRDHIPSTYTSDATRSAAVKCKPPCSKRDWRRACTLVAIVILSLPQGKRWFLLTTSALMVVSALEFFIGKLFLLSRAAEIPDRLRRIHDEFVQRGMEYGEVQEPPSRAINLVRVLRDGNWRLLPVNLLVEGDTFQLSPGDDLGISCRKRDIAGMTTDLFEVMETPLQRQLEVSSFLCSIDNPWKNSLQPVTGWLYMCQIFIAALTLFLCCIGVQDNAFCQSMLVGLFISFVLVSPIWTMLFFCFGNARLIALTEVLQKSKTPYLEAEDVDEFDEEAPPPTKDIYLNPLDILRTIKSAFQQNLSHFLFWQYDLTESFSSVSVLSFLDREGPIANV</sequence>
<keyword evidence="1" id="KW-0812">Transmembrane</keyword>
<dbReference type="InterPro" id="IPR039720">
    <property type="entry name" value="TMEM94"/>
</dbReference>
<evidence type="ECO:0000313" key="2">
    <source>
        <dbReference type="EMBL" id="PJF17328.1"/>
    </source>
</evidence>
<dbReference type="OrthoDB" id="270318at2759"/>
<proteinExistence type="predicted"/>
<comment type="caution">
    <text evidence="2">The sequence shown here is derived from an EMBL/GenBank/DDBJ whole genome shotgun (WGS) entry which is preliminary data.</text>
</comment>
<dbReference type="SUPFAM" id="SSF48576">
    <property type="entry name" value="Terpenoid synthases"/>
    <property type="match status" value="1"/>
</dbReference>
<dbReference type="PANTHER" id="PTHR13219:SF6">
    <property type="entry name" value="TRANSMEMBRANE PROTEIN 94"/>
    <property type="match status" value="1"/>
</dbReference>
<protein>
    <submittedName>
        <fullName evidence="2">Phytoene/squalene synthetase</fullName>
    </submittedName>
</protein>
<dbReference type="Gene3D" id="1.10.600.10">
    <property type="entry name" value="Farnesyl Diphosphate Synthase"/>
    <property type="match status" value="1"/>
</dbReference>
<dbReference type="Pfam" id="PF00494">
    <property type="entry name" value="SQS_PSY"/>
    <property type="match status" value="1"/>
</dbReference>
<keyword evidence="1" id="KW-0472">Membrane</keyword>
<feature type="transmembrane region" description="Helical" evidence="1">
    <location>
        <begin position="451"/>
        <end position="476"/>
    </location>
</feature>
<name>A0A2H9THU2_9FUNG</name>
<keyword evidence="1" id="KW-1133">Transmembrane helix</keyword>
<dbReference type="PANTHER" id="PTHR13219">
    <property type="entry name" value="TRANSMEMBRANE PROTEIN 94"/>
    <property type="match status" value="1"/>
</dbReference>
<dbReference type="InterPro" id="IPR002060">
    <property type="entry name" value="Squ/phyt_synthse"/>
</dbReference>
<dbReference type="AlphaFoldDB" id="A0A2H9THU2"/>
<dbReference type="STRING" id="1246581.A0A2H9THU2"/>
<keyword evidence="3" id="KW-1185">Reference proteome</keyword>
<accession>A0A2H9THU2</accession>
<dbReference type="EMBL" id="MTSL01000178">
    <property type="protein sequence ID" value="PJF17328.1"/>
    <property type="molecule type" value="Genomic_DNA"/>
</dbReference>
<dbReference type="InterPro" id="IPR008949">
    <property type="entry name" value="Isoprenoid_synthase_dom_sf"/>
</dbReference>
<gene>
    <name evidence="2" type="ORF">PSACC_02824</name>
</gene>
<organism evidence="2 3">
    <name type="scientific">Paramicrosporidium saccamoebae</name>
    <dbReference type="NCBI Taxonomy" id="1246581"/>
    <lineage>
        <taxon>Eukaryota</taxon>
        <taxon>Fungi</taxon>
        <taxon>Fungi incertae sedis</taxon>
        <taxon>Cryptomycota</taxon>
        <taxon>Cryptomycota incertae sedis</taxon>
        <taxon>Paramicrosporidium</taxon>
    </lineage>
</organism>
<evidence type="ECO:0000313" key="3">
    <source>
        <dbReference type="Proteomes" id="UP000240830"/>
    </source>
</evidence>
<feature type="transmembrane region" description="Helical" evidence="1">
    <location>
        <begin position="275"/>
        <end position="298"/>
    </location>
</feature>
<dbReference type="Proteomes" id="UP000240830">
    <property type="component" value="Unassembled WGS sequence"/>
</dbReference>
<evidence type="ECO:0000256" key="1">
    <source>
        <dbReference type="SAM" id="Phobius"/>
    </source>
</evidence>
<feature type="transmembrane region" description="Helical" evidence="1">
    <location>
        <begin position="418"/>
        <end position="439"/>
    </location>
</feature>